<organism evidence="2">
    <name type="scientific">Tanacetum cinerariifolium</name>
    <name type="common">Dalmatian daisy</name>
    <name type="synonym">Chrysanthemum cinerariifolium</name>
    <dbReference type="NCBI Taxonomy" id="118510"/>
    <lineage>
        <taxon>Eukaryota</taxon>
        <taxon>Viridiplantae</taxon>
        <taxon>Streptophyta</taxon>
        <taxon>Embryophyta</taxon>
        <taxon>Tracheophyta</taxon>
        <taxon>Spermatophyta</taxon>
        <taxon>Magnoliopsida</taxon>
        <taxon>eudicotyledons</taxon>
        <taxon>Gunneridae</taxon>
        <taxon>Pentapetalae</taxon>
        <taxon>asterids</taxon>
        <taxon>campanulids</taxon>
        <taxon>Asterales</taxon>
        <taxon>Asteraceae</taxon>
        <taxon>Asteroideae</taxon>
        <taxon>Anthemideae</taxon>
        <taxon>Anthemidinae</taxon>
        <taxon>Tanacetum</taxon>
    </lineage>
</organism>
<feature type="non-terminal residue" evidence="2">
    <location>
        <position position="126"/>
    </location>
</feature>
<name>A0A699V9T4_TANCI</name>
<sequence length="126" mass="14341">MVVVSKAKKQKLVSDSSSKEEKVSKPKKVSKKKKQVNDVKKRKHVSDSSSSYDESSSSEEEKVNMKSFLSDIGFSLFHNVFIDTLPQRFARFVVRDFSVSSYEFKLEKGIIRVTPDKVHEILGVPL</sequence>
<protein>
    <submittedName>
        <fullName evidence="2">Peptidase C48, SUMO/sentrin/Ubl1</fullName>
    </submittedName>
</protein>
<feature type="compositionally biased region" description="Basic residues" evidence="1">
    <location>
        <begin position="1"/>
        <end position="11"/>
    </location>
</feature>
<reference evidence="2" key="1">
    <citation type="journal article" date="2019" name="Sci. Rep.">
        <title>Draft genome of Tanacetum cinerariifolium, the natural source of mosquito coil.</title>
        <authorList>
            <person name="Yamashiro T."/>
            <person name="Shiraishi A."/>
            <person name="Satake H."/>
            <person name="Nakayama K."/>
        </authorList>
    </citation>
    <scope>NUCLEOTIDE SEQUENCE</scope>
</reference>
<dbReference type="EMBL" id="BKCJ011421277">
    <property type="protein sequence ID" value="GFD32162.1"/>
    <property type="molecule type" value="Genomic_DNA"/>
</dbReference>
<proteinExistence type="predicted"/>
<dbReference type="AlphaFoldDB" id="A0A699V9T4"/>
<gene>
    <name evidence="2" type="ORF">Tci_904131</name>
</gene>
<comment type="caution">
    <text evidence="2">The sequence shown here is derived from an EMBL/GenBank/DDBJ whole genome shotgun (WGS) entry which is preliminary data.</text>
</comment>
<accession>A0A699V9T4</accession>
<evidence type="ECO:0000256" key="1">
    <source>
        <dbReference type="SAM" id="MobiDB-lite"/>
    </source>
</evidence>
<feature type="compositionally biased region" description="Basic residues" evidence="1">
    <location>
        <begin position="25"/>
        <end position="44"/>
    </location>
</feature>
<evidence type="ECO:0000313" key="2">
    <source>
        <dbReference type="EMBL" id="GFD32162.1"/>
    </source>
</evidence>
<feature type="region of interest" description="Disordered" evidence="1">
    <location>
        <begin position="1"/>
        <end position="60"/>
    </location>
</feature>